<dbReference type="EMBL" id="LAZR01006033">
    <property type="protein sequence ID" value="KKM95246.1"/>
    <property type="molecule type" value="Genomic_DNA"/>
</dbReference>
<proteinExistence type="predicted"/>
<comment type="caution">
    <text evidence="1">The sequence shown here is derived from an EMBL/GenBank/DDBJ whole genome shotgun (WGS) entry which is preliminary data.</text>
</comment>
<evidence type="ECO:0000313" key="1">
    <source>
        <dbReference type="EMBL" id="KKM95246.1"/>
    </source>
</evidence>
<protein>
    <submittedName>
        <fullName evidence="1">Uncharacterized protein</fullName>
    </submittedName>
</protein>
<organism evidence="1">
    <name type="scientific">marine sediment metagenome</name>
    <dbReference type="NCBI Taxonomy" id="412755"/>
    <lineage>
        <taxon>unclassified sequences</taxon>
        <taxon>metagenomes</taxon>
        <taxon>ecological metagenomes</taxon>
    </lineage>
</organism>
<name>A0A0F9M7C9_9ZZZZ</name>
<sequence length="527" mass="55465">MAAVTRWVKYDTTASGVAGLGRSQGGKGTRGVSIGTADPGDEITIGPTTNRLHISMDGDSGPYVTLYSGSALDPRFVARDITEKMHNLGKADERWDHAVCKWENVTIAGTITKRNRFKIYSGTLGSASSVTVVSGSNTAVNVLGFNTKSETGGSATSNAFDGTIGVTGAYYGFFDETYSIVISNDDVAVRGIGTATKGGSNTYAGTMTTGGVFNNSSGDTTYVIETDVTNGTTMGAGTGNVPRMKWTGTGGGGDTQTDWTELLYPDFWYNVGKYGLMVKFTDAVFNTVDPAWTIVCSKPDFAEGSNASAAVGTAEFVWSSDRGDMSGASRGTTSSGATRVGTRGLYINFVGGNSLAAGDEFFIICKPPEPASYNITSLNYGNVTVSTESSLRAVMFEIESGATQMSTVKFGLQSNGTFSHHNAGNSDTYFRFGTIGPANNAGGSPMTGQEWRSGIAATDIDNDVPPSYLYATEDNLSVVATADNSESVGNYPLRGMTADPMWLNIRLGASETGANSTINYRCYFDYS</sequence>
<gene>
    <name evidence="1" type="ORF">LCGC14_1190180</name>
</gene>
<dbReference type="AlphaFoldDB" id="A0A0F9M7C9"/>
<accession>A0A0F9M7C9</accession>
<reference evidence="1" key="1">
    <citation type="journal article" date="2015" name="Nature">
        <title>Complex archaea that bridge the gap between prokaryotes and eukaryotes.</title>
        <authorList>
            <person name="Spang A."/>
            <person name="Saw J.H."/>
            <person name="Jorgensen S.L."/>
            <person name="Zaremba-Niedzwiedzka K."/>
            <person name="Martijn J."/>
            <person name="Lind A.E."/>
            <person name="van Eijk R."/>
            <person name="Schleper C."/>
            <person name="Guy L."/>
            <person name="Ettema T.J."/>
        </authorList>
    </citation>
    <scope>NUCLEOTIDE SEQUENCE</scope>
</reference>